<protein>
    <submittedName>
        <fullName evidence="2">GTPase</fullName>
    </submittedName>
</protein>
<gene>
    <name evidence="2" type="ORF">Selli2_20300</name>
</gene>
<accession>A0A9W6CAR7</accession>
<proteinExistence type="predicted"/>
<reference evidence="2" key="2">
    <citation type="submission" date="2022-11" db="EMBL/GenBank/DDBJ databases">
        <title>Draft genome sequence of Sellimonas catena strain 18CBH55.</title>
        <authorList>
            <person name="Atsushi H."/>
            <person name="Moriya O."/>
            <person name="Mitsuo S."/>
        </authorList>
    </citation>
    <scope>NUCLEOTIDE SEQUENCE</scope>
    <source>
        <strain evidence="2">18CBH55</strain>
    </source>
</reference>
<evidence type="ECO:0000313" key="3">
    <source>
        <dbReference type="Proteomes" id="UP001145094"/>
    </source>
</evidence>
<dbReference type="PANTHER" id="PTHR13748">
    <property type="entry name" value="COBW-RELATED"/>
    <property type="match status" value="1"/>
</dbReference>
<dbReference type="PANTHER" id="PTHR13748:SF62">
    <property type="entry name" value="COBW DOMAIN-CONTAINING PROTEIN"/>
    <property type="match status" value="1"/>
</dbReference>
<feature type="domain" description="CobW/HypB/UreG nucleotide-binding" evidence="1">
    <location>
        <begin position="3"/>
        <end position="175"/>
    </location>
</feature>
<dbReference type="InterPro" id="IPR003495">
    <property type="entry name" value="CobW/HypB/UreG_nucleotide-bd"/>
</dbReference>
<dbReference type="InterPro" id="IPR027417">
    <property type="entry name" value="P-loop_NTPase"/>
</dbReference>
<dbReference type="Proteomes" id="UP001145094">
    <property type="component" value="Unassembled WGS sequence"/>
</dbReference>
<dbReference type="SUPFAM" id="SSF90002">
    <property type="entry name" value="Hypothetical protein YjiA, C-terminal domain"/>
    <property type="match status" value="1"/>
</dbReference>
<dbReference type="EMBL" id="BSCH01000012">
    <property type="protein sequence ID" value="GLG90603.1"/>
    <property type="molecule type" value="Genomic_DNA"/>
</dbReference>
<dbReference type="RefSeq" id="WP_281845401.1">
    <property type="nucleotide sequence ID" value="NZ_BSCH01000012.1"/>
</dbReference>
<evidence type="ECO:0000259" key="1">
    <source>
        <dbReference type="Pfam" id="PF02492"/>
    </source>
</evidence>
<evidence type="ECO:0000313" key="2">
    <source>
        <dbReference type="EMBL" id="GLG90603.1"/>
    </source>
</evidence>
<dbReference type="Gene3D" id="3.40.50.300">
    <property type="entry name" value="P-loop containing nucleotide triphosphate hydrolases"/>
    <property type="match status" value="1"/>
</dbReference>
<dbReference type="Pfam" id="PF02492">
    <property type="entry name" value="cobW"/>
    <property type="match status" value="1"/>
</dbReference>
<reference evidence="2" key="1">
    <citation type="submission" date="2022-11" db="EMBL/GenBank/DDBJ databases">
        <title>Draft genome sequence of Sellimonas catena strain 18CBH55.</title>
        <authorList>
            <person name="Hisatomi A."/>
            <person name="Ohkuma M."/>
            <person name="Sakamoto M."/>
        </authorList>
    </citation>
    <scope>NUCLEOTIDE SEQUENCE</scope>
    <source>
        <strain evidence="2">18CBH55</strain>
    </source>
</reference>
<dbReference type="SUPFAM" id="SSF52540">
    <property type="entry name" value="P-loop containing nucleoside triphosphate hydrolases"/>
    <property type="match status" value="1"/>
</dbReference>
<dbReference type="AlphaFoldDB" id="A0A9W6CAR7"/>
<name>A0A9W6CAR7_9FIRM</name>
<dbReference type="GO" id="GO:0005737">
    <property type="term" value="C:cytoplasm"/>
    <property type="evidence" value="ECO:0007669"/>
    <property type="project" value="TreeGrafter"/>
</dbReference>
<dbReference type="InterPro" id="IPR051316">
    <property type="entry name" value="Zinc-reg_GTPase_activator"/>
</dbReference>
<comment type="caution">
    <text evidence="2">The sequence shown here is derived from an EMBL/GenBank/DDBJ whole genome shotgun (WGS) entry which is preliminary data.</text>
</comment>
<reference evidence="2" key="3">
    <citation type="journal article" date="2023" name="Int. J. Syst. Evol. Microbiol.">
        <title>Sellimonas catena sp. nov., isolated from human faeces.</title>
        <authorList>
            <person name="Hisatomi A."/>
            <person name="Ohkuma M."/>
            <person name="Sakamoto M."/>
        </authorList>
    </citation>
    <scope>NUCLEOTIDE SEQUENCE</scope>
    <source>
        <strain evidence="2">18CBH55</strain>
    </source>
</reference>
<organism evidence="2 3">
    <name type="scientific">Sellimonas catena</name>
    <dbReference type="NCBI Taxonomy" id="2994035"/>
    <lineage>
        <taxon>Bacteria</taxon>
        <taxon>Bacillati</taxon>
        <taxon>Bacillota</taxon>
        <taxon>Clostridia</taxon>
        <taxon>Lachnospirales</taxon>
        <taxon>Lachnospiraceae</taxon>
        <taxon>Sellimonas</taxon>
    </lineage>
</organism>
<sequence length="302" mass="34185">MKILVVSGFLGAGKTTFIKEMAQKTKQDFVVMENEYGEVGIDKTILDEEKDINIWELTEGCICCSMKSDFASSILTIANTLDPEYLIVEPTGVGVLSNVIHNIQQIEYERISLLSPVTIVDANCFDHYMRDYRDIFEDQLKAAGTIVISKRNFDTPEEMDTLVSKIRDVNPDARIQAEHYSHMELSWWNTLLHTDLSGNSVTPEQMDTPNLLSLGLTDISLPGPDHLIWFLEQLIHGTYGTICRAKGFVDAGGCLLRFDVVDDRYTITGFDEAEQPKSIFIGPKIKRRELRKILIKELRESS</sequence>